<dbReference type="EMBL" id="FOGJ01000028">
    <property type="protein sequence ID" value="SES30026.1"/>
    <property type="molecule type" value="Genomic_DNA"/>
</dbReference>
<accession>A0A1H9W7T4</accession>
<proteinExistence type="predicted"/>
<name>A0A1H9W7T4_BUTFI</name>
<dbReference type="Proteomes" id="UP000182584">
    <property type="component" value="Unassembled WGS sequence"/>
</dbReference>
<dbReference type="RefSeq" id="WP_074758194.1">
    <property type="nucleotide sequence ID" value="NZ_FOGJ01000028.1"/>
</dbReference>
<organism evidence="1 2">
    <name type="scientific">Butyrivibrio fibrisolvens</name>
    <dbReference type="NCBI Taxonomy" id="831"/>
    <lineage>
        <taxon>Bacteria</taxon>
        <taxon>Bacillati</taxon>
        <taxon>Bacillota</taxon>
        <taxon>Clostridia</taxon>
        <taxon>Lachnospirales</taxon>
        <taxon>Lachnospiraceae</taxon>
        <taxon>Butyrivibrio</taxon>
    </lineage>
</organism>
<dbReference type="OrthoDB" id="9554296at2"/>
<gene>
    <name evidence="1" type="ORF">SAMN04487884_1285</name>
</gene>
<reference evidence="1 2" key="1">
    <citation type="submission" date="2016-10" db="EMBL/GenBank/DDBJ databases">
        <authorList>
            <person name="de Groot N.N."/>
        </authorList>
    </citation>
    <scope>NUCLEOTIDE SEQUENCE [LARGE SCALE GENOMIC DNA]</scope>
    <source>
        <strain evidence="1 2">AR40</strain>
    </source>
</reference>
<dbReference type="AlphaFoldDB" id="A0A1H9W7T4"/>
<evidence type="ECO:0000313" key="1">
    <source>
        <dbReference type="EMBL" id="SES30026.1"/>
    </source>
</evidence>
<sequence>MKLEEYILKRKMEDGINEFDKDKRAENTKICVNYVFEYFNNYLETTAGEEKTFLHNEKIEKYARTLGRYSDEIQDWLVDMYSSYGRYLNQTIPRLIKDRFFLLYDSEAEFRSLSYELYPKVIKKYDFMKSQSEMLFRFIKDEHCARSIISEEFETPHITDSIDEWISKTYLKYGVNMYNFCSEYLFEFMDDPDRWPKTHKRHSEYYDEYSKSDSKYKVSKSVLYDYDFRQKSNLFGLDTLYREMPKKPFVKGKKQEIECTLMYVYCNEWSNQEQYWEEYSEKMI</sequence>
<evidence type="ECO:0000313" key="2">
    <source>
        <dbReference type="Proteomes" id="UP000182584"/>
    </source>
</evidence>
<protein>
    <submittedName>
        <fullName evidence="1">Uncharacterized protein</fullName>
    </submittedName>
</protein>